<reference evidence="13" key="1">
    <citation type="submission" date="2018-05" db="EMBL/GenBank/DDBJ databases">
        <authorList>
            <person name="Lanie J.A."/>
            <person name="Ng W.-L."/>
            <person name="Kazmierczak K.M."/>
            <person name="Andrzejewski T.M."/>
            <person name="Davidsen T.M."/>
            <person name="Wayne K.J."/>
            <person name="Tettelin H."/>
            <person name="Glass J.I."/>
            <person name="Rusch D."/>
            <person name="Podicherti R."/>
            <person name="Tsui H.-C.T."/>
            <person name="Winkler M.E."/>
        </authorList>
    </citation>
    <scope>NUCLEOTIDE SEQUENCE</scope>
</reference>
<evidence type="ECO:0000256" key="3">
    <source>
        <dbReference type="ARBA" id="ARBA00022448"/>
    </source>
</evidence>
<dbReference type="GO" id="GO:0005886">
    <property type="term" value="C:plasma membrane"/>
    <property type="evidence" value="ECO:0007669"/>
    <property type="project" value="UniProtKB-SubCell"/>
</dbReference>
<evidence type="ECO:0008006" key="14">
    <source>
        <dbReference type="Google" id="ProtNLM"/>
    </source>
</evidence>
<feature type="transmembrane region" description="Helical" evidence="12">
    <location>
        <begin position="73"/>
        <end position="94"/>
    </location>
</feature>
<dbReference type="InterPro" id="IPR038377">
    <property type="entry name" value="Na/Glc_symporter_sf"/>
</dbReference>
<keyword evidence="10 12" id="KW-0472">Membrane</keyword>
<proteinExistence type="inferred from homology"/>
<name>A0A382X061_9ZZZZ</name>
<sequence>MILIDYIVLVIYFLAMAGIGLWCMKKVKHQEDLFLGGRTFGKLFQTFAAFGAGTGANDPVNVGKNTYTSGFSGIWSVLFWLLVTPFYWITAVWYRRMRHLTLGDWFAERYESRGLGAAYSLFGIVFYMLYLSVAFTAVSKVCEPLIAPEVTDGSLQVYLLSTIGVVVILYGVLGGLRAAYWTDLIQGFFIILLSVLLIPFGLSRLVEKFPGSVEKGGALGGF</sequence>
<evidence type="ECO:0000256" key="8">
    <source>
        <dbReference type="ARBA" id="ARBA00023053"/>
    </source>
</evidence>
<feature type="transmembrane region" description="Helical" evidence="12">
    <location>
        <begin position="6"/>
        <end position="23"/>
    </location>
</feature>
<evidence type="ECO:0000256" key="5">
    <source>
        <dbReference type="ARBA" id="ARBA00022692"/>
    </source>
</evidence>
<keyword evidence="5 12" id="KW-0812">Transmembrane</keyword>
<evidence type="ECO:0000256" key="4">
    <source>
        <dbReference type="ARBA" id="ARBA00022475"/>
    </source>
</evidence>
<dbReference type="PANTHER" id="PTHR48086">
    <property type="entry name" value="SODIUM/PROLINE SYMPORTER-RELATED"/>
    <property type="match status" value="1"/>
</dbReference>
<dbReference type="InterPro" id="IPR001734">
    <property type="entry name" value="Na/solute_symporter"/>
</dbReference>
<dbReference type="GO" id="GO:0015293">
    <property type="term" value="F:symporter activity"/>
    <property type="evidence" value="ECO:0007669"/>
    <property type="project" value="UniProtKB-KW"/>
</dbReference>
<keyword evidence="11" id="KW-0739">Sodium transport</keyword>
<dbReference type="InterPro" id="IPR050277">
    <property type="entry name" value="Sodium:Solute_Symporter"/>
</dbReference>
<keyword evidence="4" id="KW-1003">Cell membrane</keyword>
<evidence type="ECO:0000256" key="2">
    <source>
        <dbReference type="ARBA" id="ARBA00006434"/>
    </source>
</evidence>
<comment type="subcellular location">
    <subcellularLocation>
        <location evidence="1">Cell membrane</location>
        <topology evidence="1">Multi-pass membrane protein</topology>
    </subcellularLocation>
</comment>
<evidence type="ECO:0000256" key="11">
    <source>
        <dbReference type="ARBA" id="ARBA00023201"/>
    </source>
</evidence>
<feature type="transmembrane region" description="Helical" evidence="12">
    <location>
        <begin position="155"/>
        <end position="173"/>
    </location>
</feature>
<gene>
    <name evidence="13" type="ORF">METZ01_LOCUS417207</name>
</gene>
<evidence type="ECO:0000256" key="10">
    <source>
        <dbReference type="ARBA" id="ARBA00023136"/>
    </source>
</evidence>
<dbReference type="Gene3D" id="1.20.1730.10">
    <property type="entry name" value="Sodium/glucose cotransporter"/>
    <property type="match status" value="1"/>
</dbReference>
<keyword evidence="7 12" id="KW-1133">Transmembrane helix</keyword>
<dbReference type="GO" id="GO:0006814">
    <property type="term" value="P:sodium ion transport"/>
    <property type="evidence" value="ECO:0007669"/>
    <property type="project" value="UniProtKB-KW"/>
</dbReference>
<evidence type="ECO:0000256" key="1">
    <source>
        <dbReference type="ARBA" id="ARBA00004651"/>
    </source>
</evidence>
<dbReference type="Pfam" id="PF00474">
    <property type="entry name" value="SSF"/>
    <property type="match status" value="1"/>
</dbReference>
<evidence type="ECO:0000313" key="13">
    <source>
        <dbReference type="EMBL" id="SVD64353.1"/>
    </source>
</evidence>
<dbReference type="PROSITE" id="PS50283">
    <property type="entry name" value="NA_SOLUT_SYMP_3"/>
    <property type="match status" value="1"/>
</dbReference>
<accession>A0A382X061</accession>
<protein>
    <recommendedName>
        <fullName evidence="14">Sodium:solute symporter family protein</fullName>
    </recommendedName>
</protein>
<dbReference type="EMBL" id="UINC01163834">
    <property type="protein sequence ID" value="SVD64353.1"/>
    <property type="molecule type" value="Genomic_DNA"/>
</dbReference>
<comment type="similarity">
    <text evidence="2">Belongs to the sodium:solute symporter (SSF) (TC 2.A.21) family.</text>
</comment>
<dbReference type="AlphaFoldDB" id="A0A382X061"/>
<dbReference type="PANTHER" id="PTHR48086:SF3">
    <property type="entry name" value="SODIUM_PROLINE SYMPORTER"/>
    <property type="match status" value="1"/>
</dbReference>
<feature type="transmembrane region" description="Helical" evidence="12">
    <location>
        <begin position="180"/>
        <end position="202"/>
    </location>
</feature>
<keyword evidence="8" id="KW-0915">Sodium</keyword>
<keyword evidence="3" id="KW-0813">Transport</keyword>
<feature type="transmembrane region" description="Helical" evidence="12">
    <location>
        <begin position="115"/>
        <end position="135"/>
    </location>
</feature>
<feature type="non-terminal residue" evidence="13">
    <location>
        <position position="222"/>
    </location>
</feature>
<evidence type="ECO:0000256" key="12">
    <source>
        <dbReference type="SAM" id="Phobius"/>
    </source>
</evidence>
<evidence type="ECO:0000256" key="6">
    <source>
        <dbReference type="ARBA" id="ARBA00022847"/>
    </source>
</evidence>
<organism evidence="13">
    <name type="scientific">marine metagenome</name>
    <dbReference type="NCBI Taxonomy" id="408172"/>
    <lineage>
        <taxon>unclassified sequences</taxon>
        <taxon>metagenomes</taxon>
        <taxon>ecological metagenomes</taxon>
    </lineage>
</organism>
<keyword evidence="9" id="KW-0406">Ion transport</keyword>
<evidence type="ECO:0000256" key="7">
    <source>
        <dbReference type="ARBA" id="ARBA00022989"/>
    </source>
</evidence>
<keyword evidence="6" id="KW-0769">Symport</keyword>
<evidence type="ECO:0000256" key="9">
    <source>
        <dbReference type="ARBA" id="ARBA00023065"/>
    </source>
</evidence>